<keyword evidence="3 5" id="KW-0687">Ribonucleoprotein</keyword>
<reference evidence="8 9" key="1">
    <citation type="submission" date="2014-12" db="EMBL/GenBank/DDBJ databases">
        <title>Comparative genomics of the lactic acid bacteria isolated from the honey bee gut.</title>
        <authorList>
            <person name="Ellegaard K.M."/>
            <person name="Tamarit D."/>
            <person name="Javelind E."/>
            <person name="Olofsson T."/>
            <person name="Andersson S.G."/>
            <person name="Vasquez A."/>
        </authorList>
    </citation>
    <scope>NUCLEOTIDE SEQUENCE [LARGE SCALE GENOMIC DNA]</scope>
    <source>
        <strain evidence="8 9">Hon2</strain>
    </source>
</reference>
<dbReference type="SUPFAM" id="SSF143034">
    <property type="entry name" value="L35p-like"/>
    <property type="match status" value="1"/>
</dbReference>
<dbReference type="PROSITE" id="PS00936">
    <property type="entry name" value="RIBOSOMAL_L35"/>
    <property type="match status" value="1"/>
</dbReference>
<evidence type="ECO:0000256" key="7">
    <source>
        <dbReference type="SAM" id="MobiDB-lite"/>
    </source>
</evidence>
<evidence type="ECO:0000313" key="9">
    <source>
        <dbReference type="Proteomes" id="UP000033695"/>
    </source>
</evidence>
<dbReference type="PRINTS" id="PR00064">
    <property type="entry name" value="RIBOSOMALL35"/>
</dbReference>
<name>A0A0F4KSU8_9LACO</name>
<dbReference type="GO" id="GO:0003735">
    <property type="term" value="F:structural constituent of ribosome"/>
    <property type="evidence" value="ECO:0007669"/>
    <property type="project" value="InterPro"/>
</dbReference>
<dbReference type="FunFam" id="4.10.410.60:FF:000001">
    <property type="entry name" value="50S ribosomal protein L35"/>
    <property type="match status" value="1"/>
</dbReference>
<feature type="compositionally biased region" description="Basic residues" evidence="7">
    <location>
        <begin position="22"/>
        <end position="42"/>
    </location>
</feature>
<dbReference type="GO" id="GO:0022625">
    <property type="term" value="C:cytosolic large ribosomal subunit"/>
    <property type="evidence" value="ECO:0007669"/>
    <property type="project" value="TreeGrafter"/>
</dbReference>
<dbReference type="EMBL" id="JXBZ01000005">
    <property type="protein sequence ID" value="KJY49133.1"/>
    <property type="molecule type" value="Genomic_DNA"/>
</dbReference>
<evidence type="ECO:0000256" key="5">
    <source>
        <dbReference type="HAMAP-Rule" id="MF_00514"/>
    </source>
</evidence>
<comment type="caution">
    <text evidence="8">The sequence shown here is derived from an EMBL/GenBank/DDBJ whole genome shotgun (WGS) entry which is preliminary data.</text>
</comment>
<protein>
    <recommendedName>
        <fullName evidence="4 5">Large ribosomal subunit protein bL35</fullName>
    </recommendedName>
</protein>
<dbReference type="InterPro" id="IPR018265">
    <property type="entry name" value="Ribosomal_bL35_CS"/>
</dbReference>
<keyword evidence="2 5" id="KW-0689">Ribosomal protein</keyword>
<dbReference type="HAMAP" id="MF_00514">
    <property type="entry name" value="Ribosomal_bL35"/>
    <property type="match status" value="1"/>
</dbReference>
<evidence type="ECO:0000256" key="6">
    <source>
        <dbReference type="RuleBase" id="RU000568"/>
    </source>
</evidence>
<evidence type="ECO:0000256" key="1">
    <source>
        <dbReference type="ARBA" id="ARBA00006598"/>
    </source>
</evidence>
<evidence type="ECO:0000256" key="4">
    <source>
        <dbReference type="ARBA" id="ARBA00071664"/>
    </source>
</evidence>
<dbReference type="PANTHER" id="PTHR33343">
    <property type="entry name" value="54S RIBOSOMAL PROTEIN BL35M"/>
    <property type="match status" value="1"/>
</dbReference>
<dbReference type="GO" id="GO:0006412">
    <property type="term" value="P:translation"/>
    <property type="evidence" value="ECO:0007669"/>
    <property type="project" value="UniProtKB-UniRule"/>
</dbReference>
<proteinExistence type="inferred from homology"/>
<dbReference type="NCBIfam" id="TIGR00001">
    <property type="entry name" value="rpmI_bact"/>
    <property type="match status" value="1"/>
</dbReference>
<feature type="region of interest" description="Disordered" evidence="7">
    <location>
        <begin position="21"/>
        <end position="51"/>
    </location>
</feature>
<dbReference type="STRING" id="1218508.JG29_05830"/>
<dbReference type="InterPro" id="IPR001706">
    <property type="entry name" value="Ribosomal_bL35"/>
</dbReference>
<accession>A0A0F4KSU8</accession>
<dbReference type="HOGENOM" id="CLU_169643_3_1_9"/>
<keyword evidence="9" id="KW-1185">Reference proteome</keyword>
<dbReference type="PATRIC" id="fig|1218508.4.peg.598"/>
<sequence>MPKQKTHRASAKRFKFTANGGLKRHHGYTSHRFHGKTKKQRRQLSQAAMVSASDMKRIKQMLTTYK</sequence>
<dbReference type="AlphaFoldDB" id="A0A0F4KSU8"/>
<dbReference type="Pfam" id="PF01632">
    <property type="entry name" value="Ribosomal_L35p"/>
    <property type="match status" value="1"/>
</dbReference>
<dbReference type="InterPro" id="IPR021137">
    <property type="entry name" value="Ribosomal_bL35-like"/>
</dbReference>
<dbReference type="Gene3D" id="4.10.410.60">
    <property type="match status" value="1"/>
</dbReference>
<dbReference type="Proteomes" id="UP000033695">
    <property type="component" value="Unassembled WGS sequence"/>
</dbReference>
<evidence type="ECO:0000313" key="8">
    <source>
        <dbReference type="EMBL" id="KJY49133.1"/>
    </source>
</evidence>
<comment type="similarity">
    <text evidence="1 5 6">Belongs to the bacterial ribosomal protein bL35 family.</text>
</comment>
<evidence type="ECO:0000256" key="2">
    <source>
        <dbReference type="ARBA" id="ARBA00022980"/>
    </source>
</evidence>
<dbReference type="OrthoDB" id="47476at2"/>
<gene>
    <name evidence="5 8" type="primary">rpmI</name>
    <name evidence="8" type="ORF">JG29_05830</name>
</gene>
<dbReference type="PANTHER" id="PTHR33343:SF1">
    <property type="entry name" value="LARGE RIBOSOMAL SUBUNIT PROTEIN BL35M"/>
    <property type="match status" value="1"/>
</dbReference>
<dbReference type="InterPro" id="IPR037229">
    <property type="entry name" value="Ribosomal_bL35_sf"/>
</dbReference>
<dbReference type="RefSeq" id="WP_045922439.1">
    <property type="nucleotide sequence ID" value="NZ_JAAEDY010000005.1"/>
</dbReference>
<organism evidence="8 9">
    <name type="scientific">Bombilactobacillus mellis</name>
    <dbReference type="NCBI Taxonomy" id="1218508"/>
    <lineage>
        <taxon>Bacteria</taxon>
        <taxon>Bacillati</taxon>
        <taxon>Bacillota</taxon>
        <taxon>Bacilli</taxon>
        <taxon>Lactobacillales</taxon>
        <taxon>Lactobacillaceae</taxon>
        <taxon>Bombilactobacillus</taxon>
    </lineage>
</organism>
<evidence type="ECO:0000256" key="3">
    <source>
        <dbReference type="ARBA" id="ARBA00023274"/>
    </source>
</evidence>